<organism evidence="2 3">
    <name type="scientific">Portunus trituberculatus</name>
    <name type="common">Swimming crab</name>
    <name type="synonym">Neptunus trituberculatus</name>
    <dbReference type="NCBI Taxonomy" id="210409"/>
    <lineage>
        <taxon>Eukaryota</taxon>
        <taxon>Metazoa</taxon>
        <taxon>Ecdysozoa</taxon>
        <taxon>Arthropoda</taxon>
        <taxon>Crustacea</taxon>
        <taxon>Multicrustacea</taxon>
        <taxon>Malacostraca</taxon>
        <taxon>Eumalacostraca</taxon>
        <taxon>Eucarida</taxon>
        <taxon>Decapoda</taxon>
        <taxon>Pleocyemata</taxon>
        <taxon>Brachyura</taxon>
        <taxon>Eubrachyura</taxon>
        <taxon>Portunoidea</taxon>
        <taxon>Portunidae</taxon>
        <taxon>Portuninae</taxon>
        <taxon>Portunus</taxon>
    </lineage>
</organism>
<proteinExistence type="predicted"/>
<keyword evidence="3" id="KW-1185">Reference proteome</keyword>
<dbReference type="AlphaFoldDB" id="A0A5B7KG22"/>
<dbReference type="EMBL" id="VSRR010147855">
    <property type="protein sequence ID" value="MPD05806.1"/>
    <property type="molecule type" value="Genomic_DNA"/>
</dbReference>
<evidence type="ECO:0000313" key="3">
    <source>
        <dbReference type="Proteomes" id="UP000324222"/>
    </source>
</evidence>
<evidence type="ECO:0008006" key="4">
    <source>
        <dbReference type="Google" id="ProtNLM"/>
    </source>
</evidence>
<sequence length="65" mass="7530">MSVFWFLFFTLFLLSLSSSLALCSYAKTRPYPGRDLSFTWPGRCSQKHEGIIYSESPVSSMRERL</sequence>
<evidence type="ECO:0000256" key="1">
    <source>
        <dbReference type="SAM" id="SignalP"/>
    </source>
</evidence>
<name>A0A5B7KG22_PORTR</name>
<gene>
    <name evidence="2" type="ORF">E2C01_101574</name>
</gene>
<accession>A0A5B7KG22</accession>
<keyword evidence="1" id="KW-0732">Signal</keyword>
<reference evidence="2 3" key="1">
    <citation type="submission" date="2019-05" db="EMBL/GenBank/DDBJ databases">
        <title>Another draft genome of Portunus trituberculatus and its Hox gene families provides insights of decapod evolution.</title>
        <authorList>
            <person name="Jeong J.-H."/>
            <person name="Song I."/>
            <person name="Kim S."/>
            <person name="Choi T."/>
            <person name="Kim D."/>
            <person name="Ryu S."/>
            <person name="Kim W."/>
        </authorList>
    </citation>
    <scope>NUCLEOTIDE SEQUENCE [LARGE SCALE GENOMIC DNA]</scope>
    <source>
        <tissue evidence="2">Muscle</tissue>
    </source>
</reference>
<comment type="caution">
    <text evidence="2">The sequence shown here is derived from an EMBL/GenBank/DDBJ whole genome shotgun (WGS) entry which is preliminary data.</text>
</comment>
<evidence type="ECO:0000313" key="2">
    <source>
        <dbReference type="EMBL" id="MPD05806.1"/>
    </source>
</evidence>
<protein>
    <recommendedName>
        <fullName evidence="4">Secreted protein</fullName>
    </recommendedName>
</protein>
<feature type="signal peptide" evidence="1">
    <location>
        <begin position="1"/>
        <end position="21"/>
    </location>
</feature>
<dbReference type="Proteomes" id="UP000324222">
    <property type="component" value="Unassembled WGS sequence"/>
</dbReference>
<feature type="chain" id="PRO_5023122954" description="Secreted protein" evidence="1">
    <location>
        <begin position="22"/>
        <end position="65"/>
    </location>
</feature>